<comment type="caution">
    <text evidence="2">The sequence shown here is derived from an EMBL/GenBank/DDBJ whole genome shotgun (WGS) entry which is preliminary data.</text>
</comment>
<dbReference type="Proteomes" id="UP001208570">
    <property type="component" value="Unassembled WGS sequence"/>
</dbReference>
<dbReference type="AlphaFoldDB" id="A0AAD9NHA3"/>
<sequence length="271" mass="30550">MCGDPIIRTWNGVYTMLRNTGKYLMARFDDGSRNPCKFQIRCVVSDDYKGDNDQAPFYVDWCGIGIHQHTSKKPDESNGPQTPNSQFFRRYMIGQRYDYFGVSGTAITPWQARYNTKSNPLFFPRPDENLDQLPWAKAGKKRKVPYPACHEDGTPTYAIYMDVAEKAIKFRSYCCGWAVDFWPDGRNTCVNIYADMNNDFIKNTAADSMEGLCGGKINGPQDEDWSTCGIPRTPLTPNEDASMTAMEQSCHEGDHDSSGYPGGTRLDTIGN</sequence>
<feature type="compositionally biased region" description="Polar residues" evidence="1">
    <location>
        <begin position="236"/>
        <end position="247"/>
    </location>
</feature>
<proteinExistence type="predicted"/>
<evidence type="ECO:0000313" key="3">
    <source>
        <dbReference type="Proteomes" id="UP001208570"/>
    </source>
</evidence>
<evidence type="ECO:0000256" key="1">
    <source>
        <dbReference type="SAM" id="MobiDB-lite"/>
    </source>
</evidence>
<protein>
    <submittedName>
        <fullName evidence="2">Uncharacterized protein</fullName>
    </submittedName>
</protein>
<gene>
    <name evidence="2" type="ORF">LSH36_32g21054</name>
</gene>
<keyword evidence="3" id="KW-1185">Reference proteome</keyword>
<name>A0AAD9NHA3_9ANNE</name>
<evidence type="ECO:0000313" key="2">
    <source>
        <dbReference type="EMBL" id="KAK2167124.1"/>
    </source>
</evidence>
<organism evidence="2 3">
    <name type="scientific">Paralvinella palmiformis</name>
    <dbReference type="NCBI Taxonomy" id="53620"/>
    <lineage>
        <taxon>Eukaryota</taxon>
        <taxon>Metazoa</taxon>
        <taxon>Spiralia</taxon>
        <taxon>Lophotrochozoa</taxon>
        <taxon>Annelida</taxon>
        <taxon>Polychaeta</taxon>
        <taxon>Sedentaria</taxon>
        <taxon>Canalipalpata</taxon>
        <taxon>Terebellida</taxon>
        <taxon>Terebelliformia</taxon>
        <taxon>Alvinellidae</taxon>
        <taxon>Paralvinella</taxon>
    </lineage>
</organism>
<dbReference type="EMBL" id="JAODUP010000032">
    <property type="protein sequence ID" value="KAK2167124.1"/>
    <property type="molecule type" value="Genomic_DNA"/>
</dbReference>
<accession>A0AAD9NHA3</accession>
<feature type="region of interest" description="Disordered" evidence="1">
    <location>
        <begin position="236"/>
        <end position="271"/>
    </location>
</feature>
<reference evidence="2" key="1">
    <citation type="journal article" date="2023" name="Mol. Biol. Evol.">
        <title>Third-Generation Sequencing Reveals the Adaptive Role of the Epigenome in Three Deep-Sea Polychaetes.</title>
        <authorList>
            <person name="Perez M."/>
            <person name="Aroh O."/>
            <person name="Sun Y."/>
            <person name="Lan Y."/>
            <person name="Juniper S.K."/>
            <person name="Young C.R."/>
            <person name="Angers B."/>
            <person name="Qian P.Y."/>
        </authorList>
    </citation>
    <scope>NUCLEOTIDE SEQUENCE</scope>
    <source>
        <strain evidence="2">P08H-3</strain>
    </source>
</reference>